<name>A0A7C3IM24_9CREN</name>
<evidence type="ECO:0000259" key="1">
    <source>
        <dbReference type="Pfam" id="PF00483"/>
    </source>
</evidence>
<dbReference type="InterPro" id="IPR005835">
    <property type="entry name" value="NTP_transferase_dom"/>
</dbReference>
<evidence type="ECO:0000313" key="2">
    <source>
        <dbReference type="EMBL" id="HFK20891.1"/>
    </source>
</evidence>
<dbReference type="SUPFAM" id="SSF53448">
    <property type="entry name" value="Nucleotide-diphospho-sugar transferases"/>
    <property type="match status" value="1"/>
</dbReference>
<protein>
    <submittedName>
        <fullName evidence="2">Nucleotidyltransferase family protein</fullName>
    </submittedName>
</protein>
<keyword evidence="2" id="KW-0808">Transferase</keyword>
<dbReference type="EMBL" id="DSTX01000011">
    <property type="protein sequence ID" value="HFK20891.1"/>
    <property type="molecule type" value="Genomic_DNA"/>
</dbReference>
<dbReference type="Pfam" id="PF00483">
    <property type="entry name" value="NTP_transferase"/>
    <property type="match status" value="1"/>
</dbReference>
<reference evidence="2" key="1">
    <citation type="journal article" date="2020" name="mSystems">
        <title>Genome- and Community-Level Interaction Insights into Carbon Utilization and Element Cycling Functions of Hydrothermarchaeota in Hydrothermal Sediment.</title>
        <authorList>
            <person name="Zhou Z."/>
            <person name="Liu Y."/>
            <person name="Xu W."/>
            <person name="Pan J."/>
            <person name="Luo Z.H."/>
            <person name="Li M."/>
        </authorList>
    </citation>
    <scope>NUCLEOTIDE SEQUENCE [LARGE SCALE GENOMIC DNA]</scope>
    <source>
        <strain evidence="2">SpSt-468</strain>
    </source>
</reference>
<dbReference type="GO" id="GO:0016740">
    <property type="term" value="F:transferase activity"/>
    <property type="evidence" value="ECO:0007669"/>
    <property type="project" value="UniProtKB-KW"/>
</dbReference>
<dbReference type="PANTHER" id="PTHR22572">
    <property type="entry name" value="SUGAR-1-PHOSPHATE GUANYL TRANSFERASE"/>
    <property type="match status" value="1"/>
</dbReference>
<organism evidence="2">
    <name type="scientific">Candidatus Methanomethylicus mesodigestus</name>
    <dbReference type="NCBI Taxonomy" id="1867258"/>
    <lineage>
        <taxon>Archaea</taxon>
        <taxon>Thermoproteota</taxon>
        <taxon>Methanosuratincolia</taxon>
        <taxon>Candidatus Methanomethylicales</taxon>
        <taxon>Candidatus Methanomethylicaceae</taxon>
        <taxon>Candidatus Methanomethylicus</taxon>
    </lineage>
</organism>
<gene>
    <name evidence="2" type="ORF">ENS19_06360</name>
</gene>
<dbReference type="InterPro" id="IPR050486">
    <property type="entry name" value="Mannose-1P_guanyltransferase"/>
</dbReference>
<feature type="domain" description="Nucleotidyl transferase" evidence="1">
    <location>
        <begin position="6"/>
        <end position="242"/>
    </location>
</feature>
<proteinExistence type="predicted"/>
<sequence>MVRMRAIILAGGYAKRLLPLTAERPKPLLPIGDGTILDFIMAKMRHLELSEIMISTNKRFEANFYEWLKKRNYPNVKIFPEPSTKEEEKLGPIKAISIILKEAHEDDYLITAGDNLFSLDLQKMYAYFEHVKKPVVALYEISSYSLAKQYACVEMEKDFRIVGFEEKPCAPKSLLVSTGIYMLPWSSMRRIDDYLAAGNPPDPVGQFICWLTQTEEVHGYPFSGYWYDIGSLDSYREAQADFMNRSYKTWPS</sequence>
<accession>A0A7C3IM24</accession>
<comment type="caution">
    <text evidence="2">The sequence shown here is derived from an EMBL/GenBank/DDBJ whole genome shotgun (WGS) entry which is preliminary data.</text>
</comment>
<dbReference type="InterPro" id="IPR029044">
    <property type="entry name" value="Nucleotide-diphossugar_trans"/>
</dbReference>
<dbReference type="AlphaFoldDB" id="A0A7C3IM24"/>
<dbReference type="Gene3D" id="3.90.550.10">
    <property type="entry name" value="Spore Coat Polysaccharide Biosynthesis Protein SpsA, Chain A"/>
    <property type="match status" value="1"/>
</dbReference>
<dbReference type="CDD" id="cd04181">
    <property type="entry name" value="NTP_transferase"/>
    <property type="match status" value="1"/>
</dbReference>